<feature type="signal peptide" evidence="9">
    <location>
        <begin position="1"/>
        <end position="16"/>
    </location>
</feature>
<evidence type="ECO:0000256" key="8">
    <source>
        <dbReference type="SAM" id="Phobius"/>
    </source>
</evidence>
<evidence type="ECO:0000256" key="7">
    <source>
        <dbReference type="RuleBase" id="RU003827"/>
    </source>
</evidence>
<evidence type="ECO:0000259" key="10">
    <source>
        <dbReference type="PROSITE" id="PS50866"/>
    </source>
</evidence>
<dbReference type="PROSITE" id="PS50866">
    <property type="entry name" value="GOLD"/>
    <property type="match status" value="1"/>
</dbReference>
<evidence type="ECO:0000256" key="2">
    <source>
        <dbReference type="ARBA" id="ARBA00007104"/>
    </source>
</evidence>
<organism evidence="11">
    <name type="scientific">Myxobolus squamalis</name>
    <name type="common">Myxosporean</name>
    <dbReference type="NCBI Taxonomy" id="59785"/>
    <lineage>
        <taxon>Eukaryota</taxon>
        <taxon>Metazoa</taxon>
        <taxon>Cnidaria</taxon>
        <taxon>Myxozoa</taxon>
        <taxon>Myxosporea</taxon>
        <taxon>Bivalvulida</taxon>
        <taxon>Platysporina</taxon>
        <taxon>Myxobolidae</taxon>
        <taxon>Myxobolus</taxon>
    </lineage>
</organism>
<evidence type="ECO:0000313" key="11">
    <source>
        <dbReference type="EMBL" id="NDJ97642.1"/>
    </source>
</evidence>
<dbReference type="Pfam" id="PF01105">
    <property type="entry name" value="EMP24_GP25L"/>
    <property type="match status" value="1"/>
</dbReference>
<comment type="similarity">
    <text evidence="2 7">Belongs to the EMP24/GP25L family.</text>
</comment>
<evidence type="ECO:0000256" key="9">
    <source>
        <dbReference type="SAM" id="SignalP"/>
    </source>
</evidence>
<evidence type="ECO:0000256" key="4">
    <source>
        <dbReference type="ARBA" id="ARBA00022729"/>
    </source>
</evidence>
<keyword evidence="4 9" id="KW-0732">Signal</keyword>
<evidence type="ECO:0000256" key="1">
    <source>
        <dbReference type="ARBA" id="ARBA00004479"/>
    </source>
</evidence>
<feature type="domain" description="GOLD" evidence="10">
    <location>
        <begin position="26"/>
        <end position="130"/>
    </location>
</feature>
<keyword evidence="5 8" id="KW-1133">Transmembrane helix</keyword>
<keyword evidence="6 8" id="KW-0472">Membrane</keyword>
<accession>A0A6B2G284</accession>
<dbReference type="InterPro" id="IPR015720">
    <property type="entry name" value="Emp24-like"/>
</dbReference>
<comment type="subcellular location">
    <subcellularLocation>
        <location evidence="1 7">Membrane</location>
        <topology evidence="1 7">Single-pass type I membrane protein</topology>
    </subcellularLocation>
</comment>
<dbReference type="EMBL" id="GHBR01003289">
    <property type="protein sequence ID" value="NDJ97642.1"/>
    <property type="molecule type" value="Transcribed_RNA"/>
</dbReference>
<dbReference type="SMART" id="SM01190">
    <property type="entry name" value="EMP24_GP25L"/>
    <property type="match status" value="1"/>
</dbReference>
<reference evidence="11" key="1">
    <citation type="submission" date="2018-11" db="EMBL/GenBank/DDBJ databases">
        <title>Myxobolus squamalis genome and transcriptome.</title>
        <authorList>
            <person name="Yahalomi D."/>
            <person name="Atkinson S.D."/>
            <person name="Neuhof M."/>
            <person name="Chang E.S."/>
            <person name="Philippe H."/>
            <person name="Cartwright P."/>
            <person name="Bartholomew J.L."/>
            <person name="Huchon D."/>
        </authorList>
    </citation>
    <scope>NUCLEOTIDE SEQUENCE</scope>
    <source>
        <strain evidence="11">71B08</strain>
        <tissue evidence="11">Whole</tissue>
    </source>
</reference>
<dbReference type="AlphaFoldDB" id="A0A6B2G284"/>
<keyword evidence="3 7" id="KW-0812">Transmembrane</keyword>
<feature type="transmembrane region" description="Helical" evidence="8">
    <location>
        <begin position="167"/>
        <end position="186"/>
    </location>
</feature>
<feature type="chain" id="PRO_5025474942" evidence="9">
    <location>
        <begin position="17"/>
        <end position="198"/>
    </location>
</feature>
<dbReference type="GO" id="GO:0016020">
    <property type="term" value="C:membrane"/>
    <property type="evidence" value="ECO:0007669"/>
    <property type="project" value="UniProtKB-SubCell"/>
</dbReference>
<sequence>MSLILLLSFQIYSGLSIGLTLTSGIEKCVSQDVYKDDMVTAHYSLSSGFPSTTISVFDSRQHVLFNKDSVSDGKFSFVLDKNDHVSFCFRNDGPHGGPLGKIYLNVSFKSYEDVNKKNEAGNDLQVTINVIERVVKFLKAMEENALSFHSRQDNLIEETEKQNQITIFLNLITLIVIMSLGVWQFFHLKKYFRDKHIL</sequence>
<dbReference type="InterPro" id="IPR009038">
    <property type="entry name" value="GOLD_dom"/>
</dbReference>
<protein>
    <submittedName>
        <fullName evidence="11">Transmembrane emp24 domain-containing protein bai (Trinotate prediction)</fullName>
    </submittedName>
</protein>
<evidence type="ECO:0000256" key="6">
    <source>
        <dbReference type="ARBA" id="ARBA00023136"/>
    </source>
</evidence>
<proteinExistence type="inferred from homology"/>
<name>A0A6B2G284_MYXSQ</name>
<evidence type="ECO:0000256" key="5">
    <source>
        <dbReference type="ARBA" id="ARBA00022989"/>
    </source>
</evidence>
<dbReference type="PANTHER" id="PTHR22811">
    <property type="entry name" value="TRANSMEMBRANE EMP24 DOMAIN-CONTAINING PROTEIN"/>
    <property type="match status" value="1"/>
</dbReference>
<evidence type="ECO:0000256" key="3">
    <source>
        <dbReference type="ARBA" id="ARBA00022692"/>
    </source>
</evidence>